<dbReference type="GO" id="GO:0004641">
    <property type="term" value="F:phosphoribosylformylglycinamidine cyclo-ligase activity"/>
    <property type="evidence" value="ECO:0007669"/>
    <property type="project" value="UniProtKB-EC"/>
</dbReference>
<dbReference type="InterPro" id="IPR016188">
    <property type="entry name" value="PurM-like_N"/>
</dbReference>
<dbReference type="PANTHER" id="PTHR10520:SF12">
    <property type="entry name" value="TRIFUNCTIONAL PURINE BIOSYNTHETIC PROTEIN ADENOSINE-3"/>
    <property type="match status" value="1"/>
</dbReference>
<reference evidence="12" key="1">
    <citation type="journal article" date="2015" name="Nature">
        <title>Complex archaea that bridge the gap between prokaryotes and eukaryotes.</title>
        <authorList>
            <person name="Spang A."/>
            <person name="Saw J.H."/>
            <person name="Jorgensen S.L."/>
            <person name="Zaremba-Niedzwiedzka K."/>
            <person name="Martijn J."/>
            <person name="Lind A.E."/>
            <person name="van Eijk R."/>
            <person name="Schleper C."/>
            <person name="Guy L."/>
            <person name="Ettema T.J."/>
        </authorList>
    </citation>
    <scope>NUCLEOTIDE SEQUENCE</scope>
</reference>
<comment type="pathway">
    <text evidence="1">Purine metabolism; IMP biosynthesis via de novo pathway; 5-amino-1-(5-phospho-D-ribosyl)imidazole from N(2)-formyl-N(1)-(5-phospho-D-ribosyl)glycinamide: step 2/2.</text>
</comment>
<evidence type="ECO:0000256" key="7">
    <source>
        <dbReference type="ARBA" id="ARBA00031908"/>
    </source>
</evidence>
<evidence type="ECO:0000259" key="11">
    <source>
        <dbReference type="Pfam" id="PF02769"/>
    </source>
</evidence>
<evidence type="ECO:0000256" key="1">
    <source>
        <dbReference type="ARBA" id="ARBA00004686"/>
    </source>
</evidence>
<dbReference type="NCBIfam" id="TIGR00878">
    <property type="entry name" value="purM"/>
    <property type="match status" value="1"/>
</dbReference>
<evidence type="ECO:0000256" key="8">
    <source>
        <dbReference type="ARBA" id="ARBA00032931"/>
    </source>
</evidence>
<dbReference type="EMBL" id="LAZR01003845">
    <property type="protein sequence ID" value="KKN14162.1"/>
    <property type="molecule type" value="Genomic_DNA"/>
</dbReference>
<dbReference type="Pfam" id="PF00586">
    <property type="entry name" value="AIRS"/>
    <property type="match status" value="1"/>
</dbReference>
<dbReference type="GO" id="GO:0006189">
    <property type="term" value="P:'de novo' IMP biosynthetic process"/>
    <property type="evidence" value="ECO:0007669"/>
    <property type="project" value="UniProtKB-UniPathway"/>
</dbReference>
<dbReference type="AlphaFoldDB" id="A0A0F9NQ43"/>
<proteinExistence type="inferred from homology"/>
<feature type="domain" description="PurM-like N-terminal" evidence="10">
    <location>
        <begin position="82"/>
        <end position="189"/>
    </location>
</feature>
<dbReference type="FunFam" id="3.30.1330.10:FF:000001">
    <property type="entry name" value="Phosphoribosylformylglycinamidine cyclo-ligase"/>
    <property type="match status" value="1"/>
</dbReference>
<evidence type="ECO:0000256" key="2">
    <source>
        <dbReference type="ARBA" id="ARBA00010280"/>
    </source>
</evidence>
<evidence type="ECO:0000256" key="5">
    <source>
        <dbReference type="ARBA" id="ARBA00022741"/>
    </source>
</evidence>
<feature type="domain" description="PurM-like C-terminal" evidence="11">
    <location>
        <begin position="201"/>
        <end position="361"/>
    </location>
</feature>
<dbReference type="SUPFAM" id="SSF56042">
    <property type="entry name" value="PurM C-terminal domain-like"/>
    <property type="match status" value="1"/>
</dbReference>
<evidence type="ECO:0000256" key="9">
    <source>
        <dbReference type="ARBA" id="ARBA00049057"/>
    </source>
</evidence>
<dbReference type="GO" id="GO:0005829">
    <property type="term" value="C:cytosol"/>
    <property type="evidence" value="ECO:0007669"/>
    <property type="project" value="TreeGrafter"/>
</dbReference>
<keyword evidence="6" id="KW-0067">ATP-binding</keyword>
<evidence type="ECO:0000313" key="12">
    <source>
        <dbReference type="EMBL" id="KKN14162.1"/>
    </source>
</evidence>
<evidence type="ECO:0000256" key="6">
    <source>
        <dbReference type="ARBA" id="ARBA00022840"/>
    </source>
</evidence>
<dbReference type="Gene3D" id="3.30.1330.10">
    <property type="entry name" value="PurM-like, N-terminal domain"/>
    <property type="match status" value="1"/>
</dbReference>
<dbReference type="GO" id="GO:0005524">
    <property type="term" value="F:ATP binding"/>
    <property type="evidence" value="ECO:0007669"/>
    <property type="project" value="UniProtKB-KW"/>
</dbReference>
<name>A0A0F9NQ43_9ZZZZ</name>
<keyword evidence="5" id="KW-0547">Nucleotide-binding</keyword>
<gene>
    <name evidence="12" type="ORF">LCGC14_0999000</name>
</gene>
<dbReference type="InterPro" id="IPR010918">
    <property type="entry name" value="PurM-like_C_dom"/>
</dbReference>
<keyword evidence="4" id="KW-0436">Ligase</keyword>
<evidence type="ECO:0000259" key="10">
    <source>
        <dbReference type="Pfam" id="PF00586"/>
    </source>
</evidence>
<dbReference type="GO" id="GO:0046084">
    <property type="term" value="P:adenine biosynthetic process"/>
    <property type="evidence" value="ECO:0007669"/>
    <property type="project" value="TreeGrafter"/>
</dbReference>
<evidence type="ECO:0000256" key="4">
    <source>
        <dbReference type="ARBA" id="ARBA00022598"/>
    </source>
</evidence>
<dbReference type="EC" id="6.3.3.1" evidence="3"/>
<comment type="catalytic activity">
    <reaction evidence="9">
        <text>2-formamido-N(1)-(5-O-phospho-beta-D-ribosyl)acetamidine + ATP = 5-amino-1-(5-phospho-beta-D-ribosyl)imidazole + ADP + phosphate + H(+)</text>
        <dbReference type="Rhea" id="RHEA:23032"/>
        <dbReference type="ChEBI" id="CHEBI:15378"/>
        <dbReference type="ChEBI" id="CHEBI:30616"/>
        <dbReference type="ChEBI" id="CHEBI:43474"/>
        <dbReference type="ChEBI" id="CHEBI:137981"/>
        <dbReference type="ChEBI" id="CHEBI:147287"/>
        <dbReference type="ChEBI" id="CHEBI:456216"/>
        <dbReference type="EC" id="6.3.3.1"/>
    </reaction>
</comment>
<protein>
    <recommendedName>
        <fullName evidence="3">phosphoribosylformylglycinamidine cyclo-ligase</fullName>
        <ecNumber evidence="3">6.3.3.1</ecNumber>
    </recommendedName>
    <alternativeName>
        <fullName evidence="8">AIR synthase</fullName>
    </alternativeName>
    <alternativeName>
        <fullName evidence="7">Phosphoribosyl-aminoimidazole synthetase</fullName>
    </alternativeName>
</protein>
<organism evidence="12">
    <name type="scientific">marine sediment metagenome</name>
    <dbReference type="NCBI Taxonomy" id="412755"/>
    <lineage>
        <taxon>unclassified sequences</taxon>
        <taxon>metagenomes</taxon>
        <taxon>ecological metagenomes</taxon>
    </lineage>
</organism>
<comment type="similarity">
    <text evidence="2">Belongs to the AIR synthase family.</text>
</comment>
<sequence>MHLEPHTAPAKIRRLTHWPTVKNTMSEQKPSLTYRDAGVDIDAGNELVSRIKETAARTRRPEVLGGLGGFGAMVTIPAGYNEPGLVSGTDGVGTKLRLAMQLGKHDSIGIDLVAMCVNDLIVGGAEPLFFLDYYATGKLNVDIAANVVAGIGLGCEQAGCALVGGETAEMPGMYEGDDYDLAGFCVGVAERSEIIDGSKVQEGDVLLALESSGPHSNGYSLIRKILEISKADLDQTIGGTSLANALMAPTRIYVKNLLQLFREVEVHALSHITGGGLPENIPRVLPKGTVAAIDTTSWELPPVFKWLKDTGGVVSEEMYRTFNCGIGMIVCVPANQKDLALDTLEALGERAWQVGLIERSDDTEKDAVVRYAPGLLSE</sequence>
<accession>A0A0F9NQ43</accession>
<evidence type="ECO:0000256" key="3">
    <source>
        <dbReference type="ARBA" id="ARBA00013047"/>
    </source>
</evidence>
<dbReference type="GO" id="GO:0004637">
    <property type="term" value="F:phosphoribosylamine-glycine ligase activity"/>
    <property type="evidence" value="ECO:0007669"/>
    <property type="project" value="TreeGrafter"/>
</dbReference>
<dbReference type="UniPathway" id="UPA00074">
    <property type="reaction ID" value="UER00129"/>
</dbReference>
<dbReference type="InterPro" id="IPR004733">
    <property type="entry name" value="PurM_cligase"/>
</dbReference>
<dbReference type="InterPro" id="IPR036676">
    <property type="entry name" value="PurM-like_C_sf"/>
</dbReference>
<comment type="caution">
    <text evidence="12">The sequence shown here is derived from an EMBL/GenBank/DDBJ whole genome shotgun (WGS) entry which is preliminary data.</text>
</comment>
<dbReference type="PANTHER" id="PTHR10520">
    <property type="entry name" value="TRIFUNCTIONAL PURINE BIOSYNTHETIC PROTEIN ADENOSINE-3-RELATED"/>
    <property type="match status" value="1"/>
</dbReference>
<dbReference type="CDD" id="cd02196">
    <property type="entry name" value="PurM"/>
    <property type="match status" value="1"/>
</dbReference>
<dbReference type="Gene3D" id="3.90.650.10">
    <property type="entry name" value="PurM-like C-terminal domain"/>
    <property type="match status" value="1"/>
</dbReference>
<dbReference type="InterPro" id="IPR036921">
    <property type="entry name" value="PurM-like_N_sf"/>
</dbReference>
<dbReference type="SUPFAM" id="SSF55326">
    <property type="entry name" value="PurM N-terminal domain-like"/>
    <property type="match status" value="1"/>
</dbReference>
<dbReference type="HAMAP" id="MF_00741">
    <property type="entry name" value="AIRS"/>
    <property type="match status" value="1"/>
</dbReference>
<dbReference type="Pfam" id="PF02769">
    <property type="entry name" value="AIRS_C"/>
    <property type="match status" value="1"/>
</dbReference>
<dbReference type="FunFam" id="3.90.650.10:FF:000001">
    <property type="entry name" value="Phosphoribosylformylglycinamidine cyclo-ligase"/>
    <property type="match status" value="1"/>
</dbReference>